<feature type="non-terminal residue" evidence="6">
    <location>
        <position position="1"/>
    </location>
</feature>
<dbReference type="Gene3D" id="1.20.1260.100">
    <property type="entry name" value="TspO/MBR protein"/>
    <property type="match status" value="1"/>
</dbReference>
<dbReference type="Pfam" id="PF03073">
    <property type="entry name" value="TspO_MBR"/>
    <property type="match status" value="1"/>
</dbReference>
<dbReference type="EMBL" id="JALLPB020000395">
    <property type="protein sequence ID" value="KAL3809585.1"/>
    <property type="molecule type" value="Genomic_DNA"/>
</dbReference>
<evidence type="ECO:0000256" key="4">
    <source>
        <dbReference type="ARBA" id="ARBA00022989"/>
    </source>
</evidence>
<gene>
    <name evidence="6" type="ORF">ACHAXA_005801</name>
</gene>
<keyword evidence="7" id="KW-1185">Reference proteome</keyword>
<sequence length="123" mass="13358">SSCLGRRPLSPPLWHQVPAASLSNITSSRHQSGRVSGILRRPMANKRRWRLFHGPIIPSDTSSAGAPCTGTPLVLRATKSWYRRISLPAWTPPNSVFGPVWTTLYGLMGLSISRITKSGGPTA</sequence>
<proteinExistence type="inferred from homology"/>
<evidence type="ECO:0000313" key="7">
    <source>
        <dbReference type="Proteomes" id="UP001530377"/>
    </source>
</evidence>
<dbReference type="AlphaFoldDB" id="A0ABD3R986"/>
<keyword evidence="3" id="KW-0812">Transmembrane</keyword>
<dbReference type="InterPro" id="IPR038330">
    <property type="entry name" value="TspO/MBR-related_sf"/>
</dbReference>
<dbReference type="PANTHER" id="PTHR10057:SF0">
    <property type="entry name" value="TRANSLOCATOR PROTEIN"/>
    <property type="match status" value="1"/>
</dbReference>
<evidence type="ECO:0000256" key="3">
    <source>
        <dbReference type="ARBA" id="ARBA00022692"/>
    </source>
</evidence>
<name>A0ABD3R986_9STRA</name>
<comment type="subcellular location">
    <subcellularLocation>
        <location evidence="1">Membrane</location>
        <topology evidence="1">Multi-pass membrane protein</topology>
    </subcellularLocation>
</comment>
<dbReference type="Proteomes" id="UP001530377">
    <property type="component" value="Unassembled WGS sequence"/>
</dbReference>
<evidence type="ECO:0000256" key="2">
    <source>
        <dbReference type="ARBA" id="ARBA00007524"/>
    </source>
</evidence>
<evidence type="ECO:0000256" key="1">
    <source>
        <dbReference type="ARBA" id="ARBA00004141"/>
    </source>
</evidence>
<evidence type="ECO:0000313" key="6">
    <source>
        <dbReference type="EMBL" id="KAL3809585.1"/>
    </source>
</evidence>
<dbReference type="InterPro" id="IPR004307">
    <property type="entry name" value="TspO_MBR"/>
</dbReference>
<feature type="non-terminal residue" evidence="6">
    <location>
        <position position="123"/>
    </location>
</feature>
<dbReference type="GO" id="GO:0016020">
    <property type="term" value="C:membrane"/>
    <property type="evidence" value="ECO:0007669"/>
    <property type="project" value="UniProtKB-SubCell"/>
</dbReference>
<protein>
    <submittedName>
        <fullName evidence="6">Uncharacterized protein</fullName>
    </submittedName>
</protein>
<reference evidence="6 7" key="1">
    <citation type="submission" date="2024-10" db="EMBL/GenBank/DDBJ databases">
        <title>Updated reference genomes for cyclostephanoid diatoms.</title>
        <authorList>
            <person name="Roberts W.R."/>
            <person name="Alverson A.J."/>
        </authorList>
    </citation>
    <scope>NUCLEOTIDE SEQUENCE [LARGE SCALE GENOMIC DNA]</scope>
    <source>
        <strain evidence="6 7">AJA228-03</strain>
    </source>
</reference>
<evidence type="ECO:0000256" key="5">
    <source>
        <dbReference type="ARBA" id="ARBA00023136"/>
    </source>
</evidence>
<accession>A0ABD3R986</accession>
<keyword evidence="5" id="KW-0472">Membrane</keyword>
<dbReference type="PANTHER" id="PTHR10057">
    <property type="entry name" value="PERIPHERAL-TYPE BENZODIAZEPINE RECEPTOR"/>
    <property type="match status" value="1"/>
</dbReference>
<dbReference type="GO" id="GO:0033013">
    <property type="term" value="P:tetrapyrrole metabolic process"/>
    <property type="evidence" value="ECO:0007669"/>
    <property type="project" value="UniProtKB-ARBA"/>
</dbReference>
<dbReference type="CDD" id="cd15904">
    <property type="entry name" value="TSPO_MBR"/>
    <property type="match status" value="1"/>
</dbReference>
<keyword evidence="4" id="KW-1133">Transmembrane helix</keyword>
<comment type="similarity">
    <text evidence="2">Belongs to the TspO/BZRP family.</text>
</comment>
<organism evidence="6 7">
    <name type="scientific">Cyclostephanos tholiformis</name>
    <dbReference type="NCBI Taxonomy" id="382380"/>
    <lineage>
        <taxon>Eukaryota</taxon>
        <taxon>Sar</taxon>
        <taxon>Stramenopiles</taxon>
        <taxon>Ochrophyta</taxon>
        <taxon>Bacillariophyta</taxon>
        <taxon>Coscinodiscophyceae</taxon>
        <taxon>Thalassiosirophycidae</taxon>
        <taxon>Stephanodiscales</taxon>
        <taxon>Stephanodiscaceae</taxon>
        <taxon>Cyclostephanos</taxon>
    </lineage>
</organism>
<comment type="caution">
    <text evidence="6">The sequence shown here is derived from an EMBL/GenBank/DDBJ whole genome shotgun (WGS) entry which is preliminary data.</text>
</comment>